<gene>
    <name evidence="2" type="ORF">SSP531S_08550</name>
</gene>
<evidence type="ECO:0000313" key="2">
    <source>
        <dbReference type="EMBL" id="GBP99460.1"/>
    </source>
</evidence>
<proteinExistence type="predicted"/>
<accession>A0A388SUG6</accession>
<dbReference type="AlphaFoldDB" id="A0A388SUG6"/>
<feature type="region of interest" description="Disordered" evidence="1">
    <location>
        <begin position="71"/>
        <end position="90"/>
    </location>
</feature>
<dbReference type="Proteomes" id="UP000265354">
    <property type="component" value="Unassembled WGS sequence"/>
</dbReference>
<protein>
    <submittedName>
        <fullName evidence="2">Uncharacterized protein</fullName>
    </submittedName>
</protein>
<evidence type="ECO:0000313" key="3">
    <source>
        <dbReference type="Proteomes" id="UP000265354"/>
    </source>
</evidence>
<name>A0A388SUG6_9ACTN</name>
<sequence>MRRAPIPLREEGADPALYRWFMDPVEDAPTPQGARVCPACRRPVAAEVRRHKTMGLYVPRWRPGPCREPSCPRYADGPPGPGGGGLAPVR</sequence>
<dbReference type="EMBL" id="BGZL01000002">
    <property type="protein sequence ID" value="GBP99460.1"/>
    <property type="molecule type" value="Genomic_DNA"/>
</dbReference>
<comment type="caution">
    <text evidence="2">The sequence shown here is derived from an EMBL/GenBank/DDBJ whole genome shotgun (WGS) entry which is preliminary data.</text>
</comment>
<evidence type="ECO:0000256" key="1">
    <source>
        <dbReference type="SAM" id="MobiDB-lite"/>
    </source>
</evidence>
<organism evidence="2 3">
    <name type="scientific">Streptomyces spongiicola</name>
    <dbReference type="NCBI Taxonomy" id="1690221"/>
    <lineage>
        <taxon>Bacteria</taxon>
        <taxon>Bacillati</taxon>
        <taxon>Actinomycetota</taxon>
        <taxon>Actinomycetes</taxon>
        <taxon>Kitasatosporales</taxon>
        <taxon>Streptomycetaceae</taxon>
        <taxon>Streptomyces</taxon>
    </lineage>
</organism>
<reference evidence="2 3" key="1">
    <citation type="submission" date="2018-07" db="EMBL/GenBank/DDBJ databases">
        <title>Whole Genome Shotgun Sequence of Streptomyces spongiicola strain 531S.</title>
        <authorList>
            <person name="Dohra H."/>
            <person name="Kodani S."/>
        </authorList>
    </citation>
    <scope>NUCLEOTIDE SEQUENCE [LARGE SCALE GENOMIC DNA]</scope>
    <source>
        <strain evidence="2 3">531S</strain>
    </source>
</reference>